<proteinExistence type="predicted"/>
<keyword evidence="3" id="KW-1185">Reference proteome</keyword>
<reference evidence="2 3" key="1">
    <citation type="journal article" date="2012" name="Science">
        <title>The Paleozoic origin of enzymatic lignin decomposition reconstructed from 31 fungal genomes.</title>
        <authorList>
            <person name="Floudas D."/>
            <person name="Binder M."/>
            <person name="Riley R."/>
            <person name="Barry K."/>
            <person name="Blanchette R.A."/>
            <person name="Henrissat B."/>
            <person name="Martinez A.T."/>
            <person name="Otillar R."/>
            <person name="Spatafora J.W."/>
            <person name="Yadav J.S."/>
            <person name="Aerts A."/>
            <person name="Benoit I."/>
            <person name="Boyd A."/>
            <person name="Carlson A."/>
            <person name="Copeland A."/>
            <person name="Coutinho P.M."/>
            <person name="de Vries R.P."/>
            <person name="Ferreira P."/>
            <person name="Findley K."/>
            <person name="Foster B."/>
            <person name="Gaskell J."/>
            <person name="Glotzer D."/>
            <person name="Gorecki P."/>
            <person name="Heitman J."/>
            <person name="Hesse C."/>
            <person name="Hori C."/>
            <person name="Igarashi K."/>
            <person name="Jurgens J.A."/>
            <person name="Kallen N."/>
            <person name="Kersten P."/>
            <person name="Kohler A."/>
            <person name="Kuees U."/>
            <person name="Kumar T.K.A."/>
            <person name="Kuo A."/>
            <person name="LaButti K."/>
            <person name="Larrondo L.F."/>
            <person name="Lindquist E."/>
            <person name="Ling A."/>
            <person name="Lombard V."/>
            <person name="Lucas S."/>
            <person name="Lundell T."/>
            <person name="Martin R."/>
            <person name="McLaughlin D.J."/>
            <person name="Morgenstern I."/>
            <person name="Morin E."/>
            <person name="Murat C."/>
            <person name="Nagy L.G."/>
            <person name="Nolan M."/>
            <person name="Ohm R.A."/>
            <person name="Patyshakuliyeva A."/>
            <person name="Rokas A."/>
            <person name="Ruiz-Duenas F.J."/>
            <person name="Sabat G."/>
            <person name="Salamov A."/>
            <person name="Samejima M."/>
            <person name="Schmutz J."/>
            <person name="Slot J.C."/>
            <person name="St John F."/>
            <person name="Stenlid J."/>
            <person name="Sun H."/>
            <person name="Sun S."/>
            <person name="Syed K."/>
            <person name="Tsang A."/>
            <person name="Wiebenga A."/>
            <person name="Young D."/>
            <person name="Pisabarro A."/>
            <person name="Eastwood D.C."/>
            <person name="Martin F."/>
            <person name="Cullen D."/>
            <person name="Grigoriev I.V."/>
            <person name="Hibbett D.S."/>
        </authorList>
    </citation>
    <scope>NUCLEOTIDE SEQUENCE [LARGE SCALE GENOMIC DNA]</scope>
    <source>
        <strain evidence="2 3">MD-104</strain>
    </source>
</reference>
<evidence type="ECO:0000313" key="2">
    <source>
        <dbReference type="EMBL" id="PCH41722.1"/>
    </source>
</evidence>
<protein>
    <submittedName>
        <fullName evidence="2">Uncharacterized protein</fullName>
    </submittedName>
</protein>
<gene>
    <name evidence="2" type="ORF">WOLCODRAFT_151779</name>
</gene>
<accession>A0A2H3JHR7</accession>
<dbReference type="Proteomes" id="UP000218811">
    <property type="component" value="Unassembled WGS sequence"/>
</dbReference>
<dbReference type="AlphaFoldDB" id="A0A2H3JHR7"/>
<keyword evidence="1" id="KW-0175">Coiled coil</keyword>
<sequence>MSPKGTSVAQYGCCSERRWDASSDLEPHTQEELTEDLRRQLQAVQGKANSAASELVRVRGEADIERKEAKVALKAALNRRVEDLLLELKIAKVELRGAEVVWESERNMLYDRIKECEKLNVDQAEALKLDLALAHAELDVCRKELDFIKEKDISSPLQREESLVLRSDIIQTPTTVEESAKDNARLLST</sequence>
<evidence type="ECO:0000256" key="1">
    <source>
        <dbReference type="SAM" id="Coils"/>
    </source>
</evidence>
<name>A0A2H3JHR7_WOLCO</name>
<evidence type="ECO:0000313" key="3">
    <source>
        <dbReference type="Proteomes" id="UP000218811"/>
    </source>
</evidence>
<dbReference type="EMBL" id="KB468113">
    <property type="protein sequence ID" value="PCH41722.1"/>
    <property type="molecule type" value="Genomic_DNA"/>
</dbReference>
<organism evidence="2 3">
    <name type="scientific">Wolfiporia cocos (strain MD-104)</name>
    <name type="common">Brown rot fungus</name>
    <dbReference type="NCBI Taxonomy" id="742152"/>
    <lineage>
        <taxon>Eukaryota</taxon>
        <taxon>Fungi</taxon>
        <taxon>Dikarya</taxon>
        <taxon>Basidiomycota</taxon>
        <taxon>Agaricomycotina</taxon>
        <taxon>Agaricomycetes</taxon>
        <taxon>Polyporales</taxon>
        <taxon>Phaeolaceae</taxon>
        <taxon>Wolfiporia</taxon>
    </lineage>
</organism>
<feature type="coiled-coil region" evidence="1">
    <location>
        <begin position="34"/>
        <end position="94"/>
    </location>
</feature>